<evidence type="ECO:0000313" key="3">
    <source>
        <dbReference type="EMBL" id="MBF4372381.1"/>
    </source>
</evidence>
<dbReference type="STRING" id="55601.AA407_04160"/>
<dbReference type="EMBL" id="SCLC01000001">
    <property type="protein sequence ID" value="MBF4433618.1"/>
    <property type="molecule type" value="Genomic_DNA"/>
</dbReference>
<accession>A0A191W5J9</accession>
<dbReference type="CDD" id="cd00291">
    <property type="entry name" value="SirA_YedF_YeeD"/>
    <property type="match status" value="1"/>
</dbReference>
<keyword evidence="8" id="KW-1185">Reference proteome</keyword>
<proteinExistence type="predicted"/>
<dbReference type="Proteomes" id="UP000786185">
    <property type="component" value="Unassembled WGS sequence"/>
</dbReference>
<dbReference type="RefSeq" id="WP_017042766.1">
    <property type="nucleotide sequence ID" value="NZ_AJYT02000016.1"/>
</dbReference>
<organism evidence="4 9">
    <name type="scientific">Vibrio anguillarum</name>
    <name type="common">Listonella anguillarum</name>
    <dbReference type="NCBI Taxonomy" id="55601"/>
    <lineage>
        <taxon>Bacteria</taxon>
        <taxon>Pseudomonadati</taxon>
        <taxon>Pseudomonadota</taxon>
        <taxon>Gammaproteobacteria</taxon>
        <taxon>Vibrionales</taxon>
        <taxon>Vibrionaceae</taxon>
        <taxon>Vibrio</taxon>
    </lineage>
</organism>
<accession>A0A1E5FK23</accession>
<dbReference type="Proteomes" id="UP000256923">
    <property type="component" value="Chromosome 1"/>
</dbReference>
<reference evidence="4 8" key="3">
    <citation type="journal article" date="2021" name="PeerJ">
        <title>Analysis of 44 Vibrio anguillarum genomes reveals high genetic diversity.</title>
        <authorList>
            <person name="Hansen M.J."/>
            <person name="Dalsgaard I."/>
        </authorList>
    </citation>
    <scope>NUCLEOTIDE SEQUENCE</scope>
    <source>
        <strain evidence="3 8">040915-1/1B</strain>
        <strain evidence="4">850617-1/1</strain>
    </source>
</reference>
<evidence type="ECO:0000313" key="5">
    <source>
        <dbReference type="EMBL" id="MBT2918531.1"/>
    </source>
</evidence>
<evidence type="ECO:0000313" key="4">
    <source>
        <dbReference type="EMBL" id="MBF4433618.1"/>
    </source>
</evidence>
<keyword evidence="2" id="KW-0808">Transferase</keyword>
<dbReference type="InterPro" id="IPR036868">
    <property type="entry name" value="TusA-like_sf"/>
</dbReference>
<dbReference type="Proteomes" id="UP000726136">
    <property type="component" value="Unassembled WGS sequence"/>
</dbReference>
<dbReference type="EMBL" id="JAHGUI010000024">
    <property type="protein sequence ID" value="MBT2918531.1"/>
    <property type="molecule type" value="Genomic_DNA"/>
</dbReference>
<evidence type="ECO:0000259" key="1">
    <source>
        <dbReference type="Pfam" id="PF01206"/>
    </source>
</evidence>
<dbReference type="GeneID" id="83859691"/>
<sequence>MEPNILDLRQQRCPMALLLAKRHTVQLVLGEVLDIWLNDVSSGQDIEKYLSAHGFRCQWNTSPGYFWLKVIKELD</sequence>
<dbReference type="AlphaFoldDB" id="A0A191W5J9"/>
<name>A0A191W5J9_VIBAN</name>
<dbReference type="EMBL" id="CP034672">
    <property type="protein sequence ID" value="AZS24217.1"/>
    <property type="molecule type" value="Genomic_DNA"/>
</dbReference>
<evidence type="ECO:0000313" key="7">
    <source>
        <dbReference type="Proteomes" id="UP000256923"/>
    </source>
</evidence>
<feature type="domain" description="UPF0033" evidence="1">
    <location>
        <begin position="5"/>
        <end position="59"/>
    </location>
</feature>
<reference evidence="5" key="4">
    <citation type="submission" date="2021-05" db="EMBL/GenBank/DDBJ databases">
        <authorList>
            <person name="Kalatzis P.G."/>
            <person name="Castillo D."/>
            <person name="D'Alvise P."/>
            <person name="Middelboe M."/>
            <person name="Gram L."/>
        </authorList>
    </citation>
    <scope>NUCLEOTIDE SEQUENCE</scope>
    <source>
        <strain evidence="5">90-11-286</strain>
    </source>
</reference>
<dbReference type="GO" id="GO:0016740">
    <property type="term" value="F:transferase activity"/>
    <property type="evidence" value="ECO:0007669"/>
    <property type="project" value="UniProtKB-KW"/>
</dbReference>
<evidence type="ECO:0000313" key="6">
    <source>
        <dbReference type="Proteomes" id="UP000078309"/>
    </source>
</evidence>
<evidence type="ECO:0000313" key="8">
    <source>
        <dbReference type="Proteomes" id="UP000726136"/>
    </source>
</evidence>
<dbReference type="InterPro" id="IPR001455">
    <property type="entry name" value="TusA-like"/>
</dbReference>
<reference evidence="5 6" key="1">
    <citation type="journal article" date="2017" name="J. Fish Dis.">
        <title>Comparative assessment of Vibrio virulence in marine fish larvae.</title>
        <authorList>
            <person name="Ronneseth A."/>
            <person name="Castillo D."/>
            <person name="D'Alvise P."/>
            <person name="Tonnesen O."/>
            <person name="Haugland G."/>
            <person name="Grotkjaer T."/>
            <person name="Engell-Sorensen K."/>
            <person name="Norremark L."/>
            <person name="Bergh O."/>
            <person name="Wergeland H.I."/>
            <person name="Gram L."/>
        </authorList>
    </citation>
    <scope>NUCLEOTIDE SEQUENCE [LARGE SCALE GENOMIC DNA]</scope>
    <source>
        <strain evidence="5 6">90-11-286</strain>
    </source>
</reference>
<reference evidence="2 7" key="2">
    <citation type="submission" date="2018-12" db="EMBL/GenBank/DDBJ databases">
        <title>Characterization and Draft Genome of Vibrio anguillarum J360 Marine Pathogen Isolated from an Outbreak in Lumpfish (Cyclopterus lumpus).</title>
        <authorList>
            <person name="Vasquez J.I."/>
            <person name="Cao T."/>
            <person name="Chakraborty S."/>
            <person name="Gnanagobal H."/>
            <person name="Wescot J."/>
            <person name="Boyce D."/>
            <person name="Santander J."/>
        </authorList>
    </citation>
    <scope>NUCLEOTIDE SEQUENCE [LARGE SCALE GENOMIC DNA]</scope>
    <source>
        <strain evidence="2 7">J360</strain>
    </source>
</reference>
<gene>
    <name evidence="2" type="ORF">DYL72_03490</name>
    <name evidence="3" type="ORF">EAY46_04710</name>
    <name evidence="4" type="ORF">ERJ77_03700</name>
    <name evidence="5" type="ORF">PL14_07515</name>
</gene>
<dbReference type="OrthoDB" id="6215889at2"/>
<protein>
    <submittedName>
        <fullName evidence="4">Sulfurtransferase TusA family protein</fullName>
    </submittedName>
</protein>
<dbReference type="Gene3D" id="3.30.110.40">
    <property type="entry name" value="TusA-like domain"/>
    <property type="match status" value="1"/>
</dbReference>
<dbReference type="SUPFAM" id="SSF64307">
    <property type="entry name" value="SirA-like"/>
    <property type="match status" value="1"/>
</dbReference>
<evidence type="ECO:0000313" key="2">
    <source>
        <dbReference type="EMBL" id="AZS24217.1"/>
    </source>
</evidence>
<evidence type="ECO:0000313" key="9">
    <source>
        <dbReference type="Proteomes" id="UP000786185"/>
    </source>
</evidence>
<dbReference type="Pfam" id="PF01206">
    <property type="entry name" value="TusA"/>
    <property type="match status" value="1"/>
</dbReference>
<dbReference type="EMBL" id="RDPI01000004">
    <property type="protein sequence ID" value="MBF4372381.1"/>
    <property type="molecule type" value="Genomic_DNA"/>
</dbReference>
<dbReference type="Proteomes" id="UP000078309">
    <property type="component" value="Unassembled WGS sequence"/>
</dbReference>